<dbReference type="Pfam" id="PF03656">
    <property type="entry name" value="Pam16"/>
    <property type="match status" value="1"/>
</dbReference>
<evidence type="ECO:0000256" key="12">
    <source>
        <dbReference type="ARBA" id="ARBA00031407"/>
    </source>
</evidence>
<evidence type="ECO:0000313" key="14">
    <source>
        <dbReference type="EMBL" id="KAK2074784.1"/>
    </source>
</evidence>
<feature type="region of interest" description="Disordered" evidence="13">
    <location>
        <begin position="201"/>
        <end position="247"/>
    </location>
</feature>
<dbReference type="EMBL" id="JAQQPM010000008">
    <property type="protein sequence ID" value="KAK2074784.1"/>
    <property type="molecule type" value="Genomic_DNA"/>
</dbReference>
<evidence type="ECO:0000256" key="7">
    <source>
        <dbReference type="ARBA" id="ARBA00022927"/>
    </source>
</evidence>
<dbReference type="PANTHER" id="PTHR12388">
    <property type="entry name" value="MITOCHONDRIA ASSOCIATED GRANULOCYTE MACROPHAGE CSF SIGNALING MOLECULE"/>
    <property type="match status" value="1"/>
</dbReference>
<keyword evidence="15" id="KW-1185">Reference proteome</keyword>
<dbReference type="GO" id="GO:0005744">
    <property type="term" value="C:TIM23 mitochondrial import inner membrane translocase complex"/>
    <property type="evidence" value="ECO:0007669"/>
    <property type="project" value="InterPro"/>
</dbReference>
<organism evidence="14 15">
    <name type="scientific">Phyllachora maydis</name>
    <dbReference type="NCBI Taxonomy" id="1825666"/>
    <lineage>
        <taxon>Eukaryota</taxon>
        <taxon>Fungi</taxon>
        <taxon>Dikarya</taxon>
        <taxon>Ascomycota</taxon>
        <taxon>Pezizomycotina</taxon>
        <taxon>Sordariomycetes</taxon>
        <taxon>Sordariomycetidae</taxon>
        <taxon>Phyllachorales</taxon>
        <taxon>Phyllachoraceae</taxon>
        <taxon>Phyllachora</taxon>
    </lineage>
</organism>
<evidence type="ECO:0000313" key="15">
    <source>
        <dbReference type="Proteomes" id="UP001217918"/>
    </source>
</evidence>
<evidence type="ECO:0000256" key="2">
    <source>
        <dbReference type="ARBA" id="ARBA00008817"/>
    </source>
</evidence>
<dbReference type="Gene3D" id="1.10.287.110">
    <property type="entry name" value="DnaJ domain"/>
    <property type="match status" value="1"/>
</dbReference>
<dbReference type="Proteomes" id="UP001217918">
    <property type="component" value="Unassembled WGS sequence"/>
</dbReference>
<dbReference type="InterPro" id="IPR005341">
    <property type="entry name" value="Tim16"/>
</dbReference>
<gene>
    <name evidence="14" type="ORF">P8C59_008965</name>
</gene>
<feature type="compositionally biased region" description="Low complexity" evidence="13">
    <location>
        <begin position="147"/>
        <end position="175"/>
    </location>
</feature>
<evidence type="ECO:0000256" key="1">
    <source>
        <dbReference type="ARBA" id="ARBA00004637"/>
    </source>
</evidence>
<evidence type="ECO:0000256" key="6">
    <source>
        <dbReference type="ARBA" id="ARBA00022792"/>
    </source>
</evidence>
<keyword evidence="6" id="KW-0999">Mitochondrion inner membrane</keyword>
<evidence type="ECO:0000256" key="13">
    <source>
        <dbReference type="SAM" id="MobiDB-lite"/>
    </source>
</evidence>
<keyword evidence="10" id="KW-0472">Membrane</keyword>
<evidence type="ECO:0000256" key="5">
    <source>
        <dbReference type="ARBA" id="ARBA00022448"/>
    </source>
</evidence>
<reference evidence="14" key="1">
    <citation type="journal article" date="2023" name="Mol. Plant Microbe Interact.">
        <title>Elucidating the Obligate Nature and Biological Capacity of an Invasive Fungal Corn Pathogen.</title>
        <authorList>
            <person name="MacCready J.S."/>
            <person name="Roggenkamp E.M."/>
            <person name="Gdanetz K."/>
            <person name="Chilvers M.I."/>
        </authorList>
    </citation>
    <scope>NUCLEOTIDE SEQUENCE</scope>
    <source>
        <strain evidence="14">PM02</strain>
    </source>
</reference>
<feature type="compositionally biased region" description="Low complexity" evidence="13">
    <location>
        <begin position="201"/>
        <end position="226"/>
    </location>
</feature>
<keyword evidence="9" id="KW-0496">Mitochondrion</keyword>
<keyword evidence="8" id="KW-0811">Translocation</keyword>
<dbReference type="GO" id="GO:0030150">
    <property type="term" value="P:protein import into mitochondrial matrix"/>
    <property type="evidence" value="ECO:0007669"/>
    <property type="project" value="InterPro"/>
</dbReference>
<sequence length="247" mass="26046">MVVQKVVQVMLISTRVLGRAFAEAYRQASASSQYARAQARSGGGAMGRASLSTGMTLDEACQILNVKPPHKGQADMDEVLGRFKRLFDANDPQKGGSFYLQSKVLRARERIEAEVRPQAEKQAQEAEARAGWKPKVYKDRASRRWVSAEASPSPADSSRPSRTSGSSSLSTTGLAAPPPPSTGVATDQLSAAYTGSWAISLTSSPSTAPYAARSARSRSLSPASATDTVTPASPAAPQGCATSSVRR</sequence>
<dbReference type="PANTHER" id="PTHR12388:SF0">
    <property type="entry name" value="MITOCHONDRIAL IMPORT INNER MEMBRANE TRANSLOCASE SUBUNIT TIM16"/>
    <property type="match status" value="1"/>
</dbReference>
<evidence type="ECO:0000256" key="4">
    <source>
        <dbReference type="ARBA" id="ARBA00020721"/>
    </source>
</evidence>
<dbReference type="InterPro" id="IPR036869">
    <property type="entry name" value="J_dom_sf"/>
</dbReference>
<evidence type="ECO:0000256" key="9">
    <source>
        <dbReference type="ARBA" id="ARBA00023128"/>
    </source>
</evidence>
<keyword evidence="5" id="KW-0813">Transport</keyword>
<comment type="caution">
    <text evidence="14">The sequence shown here is derived from an EMBL/GenBank/DDBJ whole genome shotgun (WGS) entry which is preliminary data.</text>
</comment>
<feature type="region of interest" description="Disordered" evidence="13">
    <location>
        <begin position="141"/>
        <end position="187"/>
    </location>
</feature>
<evidence type="ECO:0000256" key="10">
    <source>
        <dbReference type="ARBA" id="ARBA00023136"/>
    </source>
</evidence>
<comment type="similarity">
    <text evidence="2">Belongs to the TIM16/PAM16 family.</text>
</comment>
<dbReference type="FunFam" id="1.10.287.110:FF:000006">
    <property type="entry name" value="Import inner membrane translocase subunit TIM16"/>
    <property type="match status" value="1"/>
</dbReference>
<name>A0AAD9ICK0_9PEZI</name>
<evidence type="ECO:0000256" key="8">
    <source>
        <dbReference type="ARBA" id="ARBA00023010"/>
    </source>
</evidence>
<comment type="subcellular location">
    <subcellularLocation>
        <location evidence="1">Mitochondrion inner membrane</location>
        <topology evidence="1">Peripheral membrane protein</topology>
    </subcellularLocation>
</comment>
<evidence type="ECO:0000256" key="11">
    <source>
        <dbReference type="ARBA" id="ARBA00030422"/>
    </source>
</evidence>
<evidence type="ECO:0000256" key="3">
    <source>
        <dbReference type="ARBA" id="ARBA00013571"/>
    </source>
</evidence>
<keyword evidence="7" id="KW-0653">Protein transport</keyword>
<proteinExistence type="inferred from homology"/>
<accession>A0AAD9ICK0</accession>
<dbReference type="AlphaFoldDB" id="A0AAD9ICK0"/>
<protein>
    <recommendedName>
        <fullName evidence="4">Mitochondrial import inner membrane translocase subunit TIM16</fullName>
    </recommendedName>
    <alternativeName>
        <fullName evidence="3">Mitochondrial import inner membrane translocase subunit tim16</fullName>
    </alternativeName>
    <alternativeName>
        <fullName evidence="11 12">Presequence translocated-associated motor subunit PAM16</fullName>
    </alternativeName>
</protein>